<dbReference type="Proteomes" id="UP000008370">
    <property type="component" value="Unassembled WGS sequence"/>
</dbReference>
<keyword evidence="2" id="KW-1185">Reference proteome</keyword>
<dbReference type="EMBL" id="JH930473">
    <property type="protein sequence ID" value="EKM54299.1"/>
    <property type="molecule type" value="Genomic_DNA"/>
</dbReference>
<dbReference type="RefSeq" id="XP_007396997.1">
    <property type="nucleotide sequence ID" value="XM_007396935.1"/>
</dbReference>
<dbReference type="GeneID" id="18917016"/>
<evidence type="ECO:0000313" key="1">
    <source>
        <dbReference type="EMBL" id="EKM54299.1"/>
    </source>
</evidence>
<name>K5W5U0_PHACS</name>
<dbReference type="AlphaFoldDB" id="K5W5U0"/>
<reference evidence="1 2" key="1">
    <citation type="journal article" date="2012" name="BMC Genomics">
        <title>Comparative genomics of the white-rot fungi, Phanerochaete carnosa and P. chrysosporium, to elucidate the genetic basis of the distinct wood types they colonize.</title>
        <authorList>
            <person name="Suzuki H."/>
            <person name="MacDonald J."/>
            <person name="Syed K."/>
            <person name="Salamov A."/>
            <person name="Hori C."/>
            <person name="Aerts A."/>
            <person name="Henrissat B."/>
            <person name="Wiebenga A."/>
            <person name="vanKuyk P.A."/>
            <person name="Barry K."/>
            <person name="Lindquist E."/>
            <person name="LaButti K."/>
            <person name="Lapidus A."/>
            <person name="Lucas S."/>
            <person name="Coutinho P."/>
            <person name="Gong Y."/>
            <person name="Samejima M."/>
            <person name="Mahadevan R."/>
            <person name="Abou-Zaid M."/>
            <person name="de Vries R.P."/>
            <person name="Igarashi K."/>
            <person name="Yadav J.S."/>
            <person name="Grigoriev I.V."/>
            <person name="Master E.R."/>
        </authorList>
    </citation>
    <scope>NUCLEOTIDE SEQUENCE [LARGE SCALE GENOMIC DNA]</scope>
    <source>
        <strain evidence="1 2">HHB-10118-sp</strain>
    </source>
</reference>
<proteinExistence type="predicted"/>
<dbReference type="InParanoid" id="K5W5U0"/>
<organism evidence="1 2">
    <name type="scientific">Phanerochaete carnosa (strain HHB-10118-sp)</name>
    <name type="common">White-rot fungus</name>
    <name type="synonym">Peniophora carnosa</name>
    <dbReference type="NCBI Taxonomy" id="650164"/>
    <lineage>
        <taxon>Eukaryota</taxon>
        <taxon>Fungi</taxon>
        <taxon>Dikarya</taxon>
        <taxon>Basidiomycota</taxon>
        <taxon>Agaricomycotina</taxon>
        <taxon>Agaricomycetes</taxon>
        <taxon>Polyporales</taxon>
        <taxon>Phanerochaetaceae</taxon>
        <taxon>Phanerochaete</taxon>
    </lineage>
</organism>
<sequence length="159" mass="17446">MKGSLWLPITSLPSCTLAGRARCEYVTNSQTRPENRRLVGIPSLSVTATFSCTMRSTLARCPSPYTLRPSPTLQLDTDVAVLNGKTVSTLKTAQESGAIRTDHRGHACENTFSFCLNDINRSVTPAWRQAEYGKVCSYGVSKVIFHSAMTYAHTSLLLE</sequence>
<dbReference type="KEGG" id="pco:PHACADRAFT_258073"/>
<evidence type="ECO:0000313" key="2">
    <source>
        <dbReference type="Proteomes" id="UP000008370"/>
    </source>
</evidence>
<accession>K5W5U0</accession>
<gene>
    <name evidence="1" type="ORF">PHACADRAFT_258073</name>
</gene>
<protein>
    <submittedName>
        <fullName evidence="1">Uncharacterized protein</fullName>
    </submittedName>
</protein>
<dbReference type="HOGENOM" id="CLU_1661418_0_0_1"/>